<evidence type="ECO:0000313" key="2">
    <source>
        <dbReference type="Proteomes" id="UP000637299"/>
    </source>
</evidence>
<sequence>MMFEDNPKPVVQEATVLSSKSVVSQIISFGADKSFVLNSLQRMKSSTVCEIRKKLIDNFISEYLANFSGFVENQGFDTFSENYRISPVYAKQSYEKVLKEQEYLNRIMLGLNGE</sequence>
<organism evidence="1 2">
    <name type="scientific">Chryseobacterium caseinilyticum</name>
    <dbReference type="NCBI Taxonomy" id="2771428"/>
    <lineage>
        <taxon>Bacteria</taxon>
        <taxon>Pseudomonadati</taxon>
        <taxon>Bacteroidota</taxon>
        <taxon>Flavobacteriia</taxon>
        <taxon>Flavobacteriales</taxon>
        <taxon>Weeksellaceae</taxon>
        <taxon>Chryseobacterium group</taxon>
        <taxon>Chryseobacterium</taxon>
    </lineage>
</organism>
<dbReference type="EMBL" id="JACYFS010000001">
    <property type="protein sequence ID" value="MBD8081360.1"/>
    <property type="molecule type" value="Genomic_DNA"/>
</dbReference>
<name>A0ABR8Z7Z6_9FLAO</name>
<comment type="caution">
    <text evidence="1">The sequence shown here is derived from an EMBL/GenBank/DDBJ whole genome shotgun (WGS) entry which is preliminary data.</text>
</comment>
<keyword evidence="2" id="KW-1185">Reference proteome</keyword>
<dbReference type="Proteomes" id="UP000637299">
    <property type="component" value="Unassembled WGS sequence"/>
</dbReference>
<reference evidence="1 2" key="1">
    <citation type="submission" date="2020-09" db="EMBL/GenBank/DDBJ databases">
        <title>Genome seq and assembly of Chryseobacterium sp.</title>
        <authorList>
            <person name="Chhetri G."/>
        </authorList>
    </citation>
    <scope>NUCLEOTIDE SEQUENCE [LARGE SCALE GENOMIC DNA]</scope>
    <source>
        <strain evidence="1 2">GCR10</strain>
    </source>
</reference>
<accession>A0ABR8Z7Z6</accession>
<dbReference type="RefSeq" id="WP_191735148.1">
    <property type="nucleotide sequence ID" value="NZ_JACYFS010000001.1"/>
</dbReference>
<proteinExistence type="predicted"/>
<evidence type="ECO:0000313" key="1">
    <source>
        <dbReference type="EMBL" id="MBD8081360.1"/>
    </source>
</evidence>
<protein>
    <submittedName>
        <fullName evidence="1">Uncharacterized protein</fullName>
    </submittedName>
</protein>
<gene>
    <name evidence="1" type="ORF">IC610_02865</name>
</gene>